<dbReference type="EMBL" id="CM042051">
    <property type="protein sequence ID" value="KAI3727726.1"/>
    <property type="molecule type" value="Genomic_DNA"/>
</dbReference>
<reference evidence="2" key="1">
    <citation type="journal article" date="2022" name="Mol. Ecol. Resour.">
        <title>The genomes of chicory, endive, great burdock and yacon provide insights into Asteraceae palaeo-polyploidization history and plant inulin production.</title>
        <authorList>
            <person name="Fan W."/>
            <person name="Wang S."/>
            <person name="Wang H."/>
            <person name="Wang A."/>
            <person name="Jiang F."/>
            <person name="Liu H."/>
            <person name="Zhao H."/>
            <person name="Xu D."/>
            <person name="Zhang Y."/>
        </authorList>
    </citation>
    <scope>NUCLEOTIDE SEQUENCE [LARGE SCALE GENOMIC DNA]</scope>
    <source>
        <strain evidence="2">cv. Niubang</strain>
    </source>
</reference>
<name>A0ACB9C085_ARCLA</name>
<sequence>MAKQKRDEKQQQEEGAKLNFLSDLGHVEKMEICLAIADMKDEMRSFLETFDSSKPITSDDIQQVFDKLKKRRRMD</sequence>
<dbReference type="Proteomes" id="UP001055879">
    <property type="component" value="Linkage Group LG05"/>
</dbReference>
<gene>
    <name evidence="1" type="ORF">L6452_16344</name>
</gene>
<evidence type="ECO:0000313" key="1">
    <source>
        <dbReference type="EMBL" id="KAI3727726.1"/>
    </source>
</evidence>
<keyword evidence="2" id="KW-1185">Reference proteome</keyword>
<proteinExistence type="predicted"/>
<comment type="caution">
    <text evidence="1">The sequence shown here is derived from an EMBL/GenBank/DDBJ whole genome shotgun (WGS) entry which is preliminary data.</text>
</comment>
<evidence type="ECO:0000313" key="2">
    <source>
        <dbReference type="Proteomes" id="UP001055879"/>
    </source>
</evidence>
<organism evidence="1 2">
    <name type="scientific">Arctium lappa</name>
    <name type="common">Greater burdock</name>
    <name type="synonym">Lappa major</name>
    <dbReference type="NCBI Taxonomy" id="4217"/>
    <lineage>
        <taxon>Eukaryota</taxon>
        <taxon>Viridiplantae</taxon>
        <taxon>Streptophyta</taxon>
        <taxon>Embryophyta</taxon>
        <taxon>Tracheophyta</taxon>
        <taxon>Spermatophyta</taxon>
        <taxon>Magnoliopsida</taxon>
        <taxon>eudicotyledons</taxon>
        <taxon>Gunneridae</taxon>
        <taxon>Pentapetalae</taxon>
        <taxon>asterids</taxon>
        <taxon>campanulids</taxon>
        <taxon>Asterales</taxon>
        <taxon>Asteraceae</taxon>
        <taxon>Carduoideae</taxon>
        <taxon>Cardueae</taxon>
        <taxon>Arctiinae</taxon>
        <taxon>Arctium</taxon>
    </lineage>
</organism>
<protein>
    <submittedName>
        <fullName evidence="1">Uncharacterized protein</fullName>
    </submittedName>
</protein>
<accession>A0ACB9C085</accession>
<reference evidence="1 2" key="2">
    <citation type="journal article" date="2022" name="Mol. Ecol. Resour.">
        <title>The genomes of chicory, endive, great burdock and yacon provide insights into Asteraceae paleo-polyploidization history and plant inulin production.</title>
        <authorList>
            <person name="Fan W."/>
            <person name="Wang S."/>
            <person name="Wang H."/>
            <person name="Wang A."/>
            <person name="Jiang F."/>
            <person name="Liu H."/>
            <person name="Zhao H."/>
            <person name="Xu D."/>
            <person name="Zhang Y."/>
        </authorList>
    </citation>
    <scope>NUCLEOTIDE SEQUENCE [LARGE SCALE GENOMIC DNA]</scope>
    <source>
        <strain evidence="2">cv. Niubang</strain>
    </source>
</reference>